<feature type="domain" description="MOFRL-associated" evidence="6">
    <location>
        <begin position="9"/>
        <end position="244"/>
    </location>
</feature>
<protein>
    <submittedName>
        <fullName evidence="7">Glycerate kinase</fullName>
    </submittedName>
</protein>
<dbReference type="GO" id="GO:0005524">
    <property type="term" value="F:ATP binding"/>
    <property type="evidence" value="ECO:0007669"/>
    <property type="project" value="UniProtKB-KW"/>
</dbReference>
<dbReference type="Pfam" id="PF13660">
    <property type="entry name" value="DUF4147"/>
    <property type="match status" value="1"/>
</dbReference>
<keyword evidence="2" id="KW-0547">Nucleotide-binding</keyword>
<dbReference type="GO" id="GO:0005737">
    <property type="term" value="C:cytoplasm"/>
    <property type="evidence" value="ECO:0007669"/>
    <property type="project" value="TreeGrafter"/>
</dbReference>
<dbReference type="InterPro" id="IPR038614">
    <property type="entry name" value="GK_N_sf"/>
</dbReference>
<comment type="caution">
    <text evidence="7">The sequence shown here is derived from an EMBL/GenBank/DDBJ whole genome shotgun (WGS) entry which is preliminary data.</text>
</comment>
<dbReference type="GO" id="GO:0008887">
    <property type="term" value="F:glycerate kinase activity"/>
    <property type="evidence" value="ECO:0007669"/>
    <property type="project" value="InterPro"/>
</dbReference>
<reference evidence="7 8" key="1">
    <citation type="submission" date="2017-11" db="EMBL/GenBank/DDBJ databases">
        <title>Isolation and Characterization of Methanogenic Archaea from Saline Meromictic Lake at Siberia.</title>
        <authorList>
            <person name="Shen Y."/>
            <person name="Huang H.-H."/>
            <person name="Lai M.-C."/>
            <person name="Chen S.-C."/>
        </authorList>
    </citation>
    <scope>NUCLEOTIDE SEQUENCE [LARGE SCALE GENOMIC DNA]</scope>
    <source>
        <strain evidence="7 8">SY-01</strain>
    </source>
</reference>
<dbReference type="FunFam" id="3.40.50.10180:FF:000001">
    <property type="entry name" value="Glycerate kinase"/>
    <property type="match status" value="1"/>
</dbReference>
<organism evidence="7 8">
    <name type="scientific">Methanolobus halotolerans</name>
    <dbReference type="NCBI Taxonomy" id="2052935"/>
    <lineage>
        <taxon>Archaea</taxon>
        <taxon>Methanobacteriati</taxon>
        <taxon>Methanobacteriota</taxon>
        <taxon>Stenosarchaea group</taxon>
        <taxon>Methanomicrobia</taxon>
        <taxon>Methanosarcinales</taxon>
        <taxon>Methanosarcinaceae</taxon>
        <taxon>Methanolobus</taxon>
    </lineage>
</organism>
<sequence length="439" mass="47091">MPGDLRSDAKEIISQAISGVDPYSCVHRAVRREGDRLNIGMSSFDLSAYENIYIVAFGKASVTMSRALEEILGDNLSGGCAITKYNFGSSLKTVKVMEAAHPIPDENGVLAAKHIRALLEKTGTNDLIFFLISGGGSALMTLPRKGISLSDFVNLTNKLLHVGATIYELNTIRKHLSAVKGGGLAKMAYPSESISLILSDVVGDPLDVISSGPTVPDRSTFDDFQEIVERYDLKLSPAVQGLLEDGLEGVVEDTPKSGGPAFKRCHHYLVGNNYVALQGAEDKAIELGYNTLILTSSLVGEAREVAKVLASIAREEKKRYMPLALPACILTGGETTVTIGGRGKGGRCQEMALSFVIEAQDLKDTLFLPAATDGNDGPTDAAGAFADSYTMEKGRDLHIDARTMLQENNSYDFFKETGDLLITGPTGTNVMDVYVLLIK</sequence>
<dbReference type="FunFam" id="3.40.1480.10:FF:000002">
    <property type="entry name" value="Glycerate kinase"/>
    <property type="match status" value="1"/>
</dbReference>
<dbReference type="InterPro" id="IPR037035">
    <property type="entry name" value="GK-like_C_sf"/>
</dbReference>
<dbReference type="OrthoDB" id="10741at2157"/>
<evidence type="ECO:0000259" key="5">
    <source>
        <dbReference type="Pfam" id="PF05161"/>
    </source>
</evidence>
<keyword evidence="8" id="KW-1185">Reference proteome</keyword>
<accession>A0A4E0Q262</accession>
<dbReference type="Pfam" id="PF05161">
    <property type="entry name" value="MOFRL"/>
    <property type="match status" value="1"/>
</dbReference>
<dbReference type="Gene3D" id="3.40.50.10180">
    <property type="entry name" value="Glycerate kinase, MOFRL-like N-terminal domain"/>
    <property type="match status" value="1"/>
</dbReference>
<dbReference type="PANTHER" id="PTHR12227:SF0">
    <property type="entry name" value="GLYCERATE KINASE"/>
    <property type="match status" value="1"/>
</dbReference>
<dbReference type="AlphaFoldDB" id="A0A4E0Q262"/>
<dbReference type="InterPro" id="IPR007835">
    <property type="entry name" value="MOFRL"/>
</dbReference>
<keyword evidence="1" id="KW-0808">Transferase</keyword>
<dbReference type="InterPro" id="IPR039760">
    <property type="entry name" value="MOFRL_protein"/>
</dbReference>
<dbReference type="InterPro" id="IPR025286">
    <property type="entry name" value="MOFRL_assoc_dom"/>
</dbReference>
<proteinExistence type="predicted"/>
<keyword evidence="3 7" id="KW-0418">Kinase</keyword>
<dbReference type="RefSeq" id="WP_135387743.1">
    <property type="nucleotide sequence ID" value="NZ_PGGK01000001.1"/>
</dbReference>
<evidence type="ECO:0000313" key="8">
    <source>
        <dbReference type="Proteomes" id="UP000297295"/>
    </source>
</evidence>
<evidence type="ECO:0000259" key="6">
    <source>
        <dbReference type="Pfam" id="PF13660"/>
    </source>
</evidence>
<dbReference type="Proteomes" id="UP000297295">
    <property type="component" value="Unassembled WGS sequence"/>
</dbReference>
<dbReference type="PANTHER" id="PTHR12227">
    <property type="entry name" value="GLYCERATE KINASE"/>
    <property type="match status" value="1"/>
</dbReference>
<evidence type="ECO:0000313" key="7">
    <source>
        <dbReference type="EMBL" id="TGC11319.1"/>
    </source>
</evidence>
<keyword evidence="4" id="KW-0067">ATP-binding</keyword>
<dbReference type="EMBL" id="PGGK01000001">
    <property type="protein sequence ID" value="TGC11319.1"/>
    <property type="molecule type" value="Genomic_DNA"/>
</dbReference>
<dbReference type="Gene3D" id="3.40.1480.10">
    <property type="entry name" value="MOFRL domain"/>
    <property type="match status" value="1"/>
</dbReference>
<gene>
    <name evidence="7" type="ORF">CUN85_00055</name>
</gene>
<evidence type="ECO:0000256" key="2">
    <source>
        <dbReference type="ARBA" id="ARBA00022741"/>
    </source>
</evidence>
<dbReference type="SUPFAM" id="SSF82544">
    <property type="entry name" value="GckA/TtuD-like"/>
    <property type="match status" value="1"/>
</dbReference>
<evidence type="ECO:0000256" key="1">
    <source>
        <dbReference type="ARBA" id="ARBA00022679"/>
    </source>
</evidence>
<name>A0A4E0Q262_9EURY</name>
<evidence type="ECO:0000256" key="3">
    <source>
        <dbReference type="ARBA" id="ARBA00022777"/>
    </source>
</evidence>
<feature type="domain" description="MOFRL" evidence="5">
    <location>
        <begin position="327"/>
        <end position="432"/>
    </location>
</feature>
<evidence type="ECO:0000256" key="4">
    <source>
        <dbReference type="ARBA" id="ARBA00022840"/>
    </source>
</evidence>